<dbReference type="EMBL" id="JADBGQ010000009">
    <property type="protein sequence ID" value="KAG5380222.1"/>
    <property type="molecule type" value="Genomic_DNA"/>
</dbReference>
<gene>
    <name evidence="2" type="primary">A10g506480.1_BraROA</name>
    <name evidence="3" type="synonym">A07g507410.1_BraROA</name>
    <name evidence="3" type="ORF">IGI04_028064</name>
    <name evidence="2" type="ORF">IGI04_041421</name>
</gene>
<organism evidence="2 4">
    <name type="scientific">Brassica rapa subsp. trilocularis</name>
    <dbReference type="NCBI Taxonomy" id="1813537"/>
    <lineage>
        <taxon>Eukaryota</taxon>
        <taxon>Viridiplantae</taxon>
        <taxon>Streptophyta</taxon>
        <taxon>Embryophyta</taxon>
        <taxon>Tracheophyta</taxon>
        <taxon>Spermatophyta</taxon>
        <taxon>Magnoliopsida</taxon>
        <taxon>eudicotyledons</taxon>
        <taxon>Gunneridae</taxon>
        <taxon>Pentapetalae</taxon>
        <taxon>rosids</taxon>
        <taxon>malvids</taxon>
        <taxon>Brassicales</taxon>
        <taxon>Brassicaceae</taxon>
        <taxon>Brassiceae</taxon>
        <taxon>Brassica</taxon>
    </lineage>
</organism>
<evidence type="ECO:0000313" key="2">
    <source>
        <dbReference type="EMBL" id="KAG5376825.1"/>
    </source>
</evidence>
<accession>A0ABQ7KTM4</accession>
<keyword evidence="1" id="KW-0812">Transmembrane</keyword>
<keyword evidence="1" id="KW-1133">Transmembrane helix</keyword>
<keyword evidence="1" id="KW-0472">Membrane</keyword>
<name>A0ABQ7KTM4_BRACM</name>
<reference evidence="2 4" key="1">
    <citation type="submission" date="2021-03" db="EMBL/GenBank/DDBJ databases">
        <authorList>
            <person name="King G.J."/>
            <person name="Bancroft I."/>
            <person name="Baten A."/>
            <person name="Bloomfield J."/>
            <person name="Borpatragohain P."/>
            <person name="He Z."/>
            <person name="Irish N."/>
            <person name="Irwin J."/>
            <person name="Liu K."/>
            <person name="Mauleon R.P."/>
            <person name="Moore J."/>
            <person name="Morris R."/>
            <person name="Ostergaard L."/>
            <person name="Wang B."/>
            <person name="Wells R."/>
        </authorList>
    </citation>
    <scope>NUCLEOTIDE SEQUENCE [LARGE SCALE GENOMIC DNA]</scope>
    <source>
        <strain evidence="2">R-o-18</strain>
        <tissue evidence="2">Leaf</tissue>
    </source>
</reference>
<evidence type="ECO:0000313" key="3">
    <source>
        <dbReference type="EMBL" id="KAG5380222.1"/>
    </source>
</evidence>
<protein>
    <submittedName>
        <fullName evidence="2">Uncharacterized protein</fullName>
    </submittedName>
</protein>
<keyword evidence="4" id="KW-1185">Reference proteome</keyword>
<sequence length="208" mass="23431">MASRWWDPGDLGVGGVFSSRVGFGLAGSKVVLILRWFGLKRDKGIRERFRNHGILGDLLAILILIKKVSQSREVSGIFVWVFGCEVSQKILFCQSLPGIVMVNFFHRCYALPWSYYIRILGSLLLGNVGVSNNGEGTRKRLKISVLHFDNFALIKTYSKTSVDGIGIEWYVSKDYTVAFYGYGLWWLATWNWCSVTISQVAAFSLELG</sequence>
<dbReference type="Proteomes" id="UP000823674">
    <property type="component" value="Chromosome A10"/>
</dbReference>
<proteinExistence type="predicted"/>
<evidence type="ECO:0000313" key="4">
    <source>
        <dbReference type="Proteomes" id="UP000823674"/>
    </source>
</evidence>
<evidence type="ECO:0000256" key="1">
    <source>
        <dbReference type="SAM" id="Phobius"/>
    </source>
</evidence>
<feature type="transmembrane region" description="Helical" evidence="1">
    <location>
        <begin position="20"/>
        <end position="37"/>
    </location>
</feature>
<comment type="caution">
    <text evidence="2">The sequence shown here is derived from an EMBL/GenBank/DDBJ whole genome shotgun (WGS) entry which is preliminary data.</text>
</comment>
<dbReference type="EMBL" id="JADBGQ010000010">
    <property type="protein sequence ID" value="KAG5376825.1"/>
    <property type="molecule type" value="Genomic_DNA"/>
</dbReference>
<dbReference type="Proteomes" id="UP000823674">
    <property type="component" value="Chromosome A07"/>
</dbReference>